<dbReference type="PANTHER" id="PTHR42715">
    <property type="entry name" value="BETA-GLUCOSIDASE"/>
    <property type="match status" value="1"/>
</dbReference>
<evidence type="ECO:0000256" key="5">
    <source>
        <dbReference type="ARBA" id="ARBA00023277"/>
    </source>
</evidence>
<dbReference type="InterPro" id="IPR013783">
    <property type="entry name" value="Ig-like_fold"/>
</dbReference>
<keyword evidence="7" id="KW-0624">Polysaccharide degradation</keyword>
<evidence type="ECO:0000256" key="6">
    <source>
        <dbReference type="ARBA" id="ARBA00023295"/>
    </source>
</evidence>
<sequence>MGSSPEGLNGTVERACDMRGVFLLDITSTIIHTPERQDKILFPFGYGWSYTSFQLHDITLAASGEEDEDWVRVQVYVPNVGSRQGGETVQVYDGWPDHSLDHPWKTFITFQQVAVDPGETKEICPGILSKGLRLL</sequence>
<accession>A0ABQ6X2E3</accession>
<comment type="similarity">
    <text evidence="2">Belongs to the glycosyl hydrolase 3 family.</text>
</comment>
<comment type="catalytic activity">
    <reaction evidence="1">
        <text>Hydrolysis of terminal, non-reducing beta-D-glucosyl residues with release of beta-D-glucose.</text>
        <dbReference type="EC" id="3.2.1.21"/>
    </reaction>
</comment>
<evidence type="ECO:0000256" key="2">
    <source>
        <dbReference type="ARBA" id="ARBA00005336"/>
    </source>
</evidence>
<evidence type="ECO:0000313" key="8">
    <source>
        <dbReference type="EMBL" id="KAE8423476.1"/>
    </source>
</evidence>
<proteinExistence type="inferred from homology"/>
<dbReference type="Gene3D" id="2.60.40.10">
    <property type="entry name" value="Immunoglobulins"/>
    <property type="match status" value="1"/>
</dbReference>
<gene>
    <name evidence="8" type="ORF">BDV36DRAFT_242663</name>
</gene>
<dbReference type="Proteomes" id="UP000325395">
    <property type="component" value="Unassembled WGS sequence"/>
</dbReference>
<dbReference type="PANTHER" id="PTHR42715:SF27">
    <property type="entry name" value="BETA-GLUCOSIDASE-RELATED"/>
    <property type="match status" value="1"/>
</dbReference>
<keyword evidence="9" id="KW-1185">Reference proteome</keyword>
<evidence type="ECO:0000313" key="9">
    <source>
        <dbReference type="Proteomes" id="UP000325395"/>
    </source>
</evidence>
<keyword evidence="4" id="KW-0378">Hydrolase</keyword>
<evidence type="ECO:0000256" key="4">
    <source>
        <dbReference type="ARBA" id="ARBA00022801"/>
    </source>
</evidence>
<evidence type="ECO:0000256" key="3">
    <source>
        <dbReference type="ARBA" id="ARBA00012744"/>
    </source>
</evidence>
<dbReference type="EMBL" id="ML735688">
    <property type="protein sequence ID" value="KAE8423476.1"/>
    <property type="molecule type" value="Genomic_DNA"/>
</dbReference>
<organism evidence="8 9">
    <name type="scientific">Aspergillus pseudocaelatus</name>
    <dbReference type="NCBI Taxonomy" id="1825620"/>
    <lineage>
        <taxon>Eukaryota</taxon>
        <taxon>Fungi</taxon>
        <taxon>Dikarya</taxon>
        <taxon>Ascomycota</taxon>
        <taxon>Pezizomycotina</taxon>
        <taxon>Eurotiomycetes</taxon>
        <taxon>Eurotiomycetidae</taxon>
        <taxon>Eurotiales</taxon>
        <taxon>Aspergillaceae</taxon>
        <taxon>Aspergillus</taxon>
        <taxon>Aspergillus subgen. Circumdati</taxon>
    </lineage>
</organism>
<evidence type="ECO:0000256" key="7">
    <source>
        <dbReference type="ARBA" id="ARBA00023326"/>
    </source>
</evidence>
<keyword evidence="5" id="KW-0119">Carbohydrate metabolism</keyword>
<dbReference type="InterPro" id="IPR050288">
    <property type="entry name" value="Cellulose_deg_GH3"/>
</dbReference>
<keyword evidence="6" id="KW-0326">Glycosidase</keyword>
<dbReference type="EC" id="3.2.1.21" evidence="3"/>
<protein>
    <recommendedName>
        <fullName evidence="3">beta-glucosidase</fullName>
        <ecNumber evidence="3">3.2.1.21</ecNumber>
    </recommendedName>
</protein>
<reference evidence="8 9" key="1">
    <citation type="submission" date="2019-04" db="EMBL/GenBank/DDBJ databases">
        <authorList>
            <consortium name="DOE Joint Genome Institute"/>
            <person name="Mondo S."/>
            <person name="Kjaerbolling I."/>
            <person name="Vesth T."/>
            <person name="Frisvad J.C."/>
            <person name="Nybo J.L."/>
            <person name="Theobald S."/>
            <person name="Kildgaard S."/>
            <person name="Isbrandt T."/>
            <person name="Kuo A."/>
            <person name="Sato A."/>
            <person name="Lyhne E.K."/>
            <person name="Kogle M.E."/>
            <person name="Wiebenga A."/>
            <person name="Kun R.S."/>
            <person name="Lubbers R.J."/>
            <person name="Makela M.R."/>
            <person name="Barry K."/>
            <person name="Chovatia M."/>
            <person name="Clum A."/>
            <person name="Daum C."/>
            <person name="Haridas S."/>
            <person name="He G."/>
            <person name="LaButti K."/>
            <person name="Lipzen A."/>
            <person name="Riley R."/>
            <person name="Salamov A."/>
            <person name="Simmons B.A."/>
            <person name="Magnuson J.K."/>
            <person name="Henrissat B."/>
            <person name="Mortensen U.H."/>
            <person name="Larsen T.O."/>
            <person name="Devries R.P."/>
            <person name="Grigoriev I.V."/>
            <person name="Machida M."/>
            <person name="Baker S.E."/>
            <person name="Andersen M.R."/>
            <person name="Cantor M.N."/>
            <person name="Hua S.X."/>
        </authorList>
    </citation>
    <scope>NUCLEOTIDE SEQUENCE [LARGE SCALE GENOMIC DNA]</scope>
    <source>
        <strain evidence="8 9">CBS 117616</strain>
    </source>
</reference>
<evidence type="ECO:0000256" key="1">
    <source>
        <dbReference type="ARBA" id="ARBA00000448"/>
    </source>
</evidence>
<name>A0ABQ6X2E3_9EURO</name>